<evidence type="ECO:0000256" key="1">
    <source>
        <dbReference type="SAM" id="MobiDB-lite"/>
    </source>
</evidence>
<protein>
    <submittedName>
        <fullName evidence="4">Zinc-ribbon domain-containing protein</fullName>
    </submittedName>
</protein>
<comment type="caution">
    <text evidence="4">The sequence shown here is derived from an EMBL/GenBank/DDBJ whole genome shotgun (WGS) entry which is preliminary data.</text>
</comment>
<proteinExistence type="predicted"/>
<dbReference type="Pfam" id="PF13240">
    <property type="entry name" value="Zn_Ribbon_1"/>
    <property type="match status" value="1"/>
</dbReference>
<keyword evidence="2" id="KW-0472">Membrane</keyword>
<dbReference type="EMBL" id="STGW01000030">
    <property type="protein sequence ID" value="THV08762.1"/>
    <property type="molecule type" value="Genomic_DNA"/>
</dbReference>
<keyword evidence="5" id="KW-1185">Reference proteome</keyword>
<reference evidence="4 5" key="1">
    <citation type="journal article" date="2009" name="Int. J. Syst. Evol. Microbiol.">
        <title>Nocardioides caeni sp. nov., isolated from wastewater.</title>
        <authorList>
            <person name="Yoon J.H."/>
            <person name="Kang S.J."/>
            <person name="Park S."/>
            <person name="Kim W."/>
            <person name="Oh T.K."/>
        </authorList>
    </citation>
    <scope>NUCLEOTIDE SEQUENCE [LARGE SCALE GENOMIC DNA]</scope>
    <source>
        <strain evidence="4 5">DSM 23134</strain>
    </source>
</reference>
<feature type="compositionally biased region" description="Pro residues" evidence="1">
    <location>
        <begin position="31"/>
        <end position="67"/>
    </location>
</feature>
<dbReference type="AlphaFoldDB" id="A0A4S8MZW9"/>
<sequence>MAFCTSCGAERGDSEAFCSSCGTRHEDAAPTGPPAPAYPSQPPAFQPAPPPAMPPAVPPASAPPPGLAPFGFAEPGQADGPGQPSDPSDPSGPAGRKPSAGLLLIVVGTVLAVLLGAFVVWQFVWPRGGAGSPEAAVEKFIQAGVDQDPIALLDV</sequence>
<dbReference type="InterPro" id="IPR026870">
    <property type="entry name" value="Zinc_ribbon_dom"/>
</dbReference>
<gene>
    <name evidence="4" type="ORF">E9934_19250</name>
</gene>
<evidence type="ECO:0000256" key="2">
    <source>
        <dbReference type="SAM" id="Phobius"/>
    </source>
</evidence>
<feature type="compositionally biased region" description="Low complexity" evidence="1">
    <location>
        <begin position="68"/>
        <end position="93"/>
    </location>
</feature>
<dbReference type="RefSeq" id="WP_136564525.1">
    <property type="nucleotide sequence ID" value="NZ_STGW01000030.1"/>
</dbReference>
<dbReference type="Proteomes" id="UP000307087">
    <property type="component" value="Unassembled WGS sequence"/>
</dbReference>
<evidence type="ECO:0000259" key="3">
    <source>
        <dbReference type="Pfam" id="PF13240"/>
    </source>
</evidence>
<feature type="non-terminal residue" evidence="4">
    <location>
        <position position="155"/>
    </location>
</feature>
<accession>A0A4S8MZW9</accession>
<organism evidence="4 5">
    <name type="scientific">Nocardioides caeni</name>
    <dbReference type="NCBI Taxonomy" id="574700"/>
    <lineage>
        <taxon>Bacteria</taxon>
        <taxon>Bacillati</taxon>
        <taxon>Actinomycetota</taxon>
        <taxon>Actinomycetes</taxon>
        <taxon>Propionibacteriales</taxon>
        <taxon>Nocardioidaceae</taxon>
        <taxon>Nocardioides</taxon>
    </lineage>
</organism>
<feature type="domain" description="Zinc-ribbon" evidence="3">
    <location>
        <begin position="3"/>
        <end position="23"/>
    </location>
</feature>
<evidence type="ECO:0000313" key="5">
    <source>
        <dbReference type="Proteomes" id="UP000307087"/>
    </source>
</evidence>
<keyword evidence="2" id="KW-1133">Transmembrane helix</keyword>
<feature type="transmembrane region" description="Helical" evidence="2">
    <location>
        <begin position="102"/>
        <end position="124"/>
    </location>
</feature>
<evidence type="ECO:0000313" key="4">
    <source>
        <dbReference type="EMBL" id="THV08762.1"/>
    </source>
</evidence>
<name>A0A4S8MZW9_9ACTN</name>
<keyword evidence="2" id="KW-0812">Transmembrane</keyword>
<feature type="region of interest" description="Disordered" evidence="1">
    <location>
        <begin position="1"/>
        <end position="98"/>
    </location>
</feature>